<dbReference type="GO" id="GO:0034657">
    <property type="term" value="C:GID complex"/>
    <property type="evidence" value="ECO:0007669"/>
    <property type="project" value="TreeGrafter"/>
</dbReference>
<proteinExistence type="inferred from homology"/>
<feature type="region of interest" description="Disordered" evidence="2">
    <location>
        <begin position="138"/>
        <end position="218"/>
    </location>
</feature>
<feature type="compositionally biased region" description="Basic and acidic residues" evidence="2">
    <location>
        <begin position="319"/>
        <end position="329"/>
    </location>
</feature>
<sequence>MPPPNSASHGTPTLSPTTPTPATALAPEPSSRSDSPAPVPAAPDDGADAILPLYSSSFLITPRSNPLPQRSSPPRHSSSQYPSNAMSLRMEFDEMQREITGQTEEENETMWEEAQNEARAEAMLREDVNVEDYLGSHGTWRFHLPDSDSDGDRDDRQDMTSQRNRQPDDFTHPERRPQIPLLRHSLDVVRRAREDLENRNNNMSNYESPRSNPRSLYGWAPGSEEITVTTGGEVSEDFNDVLDRANASVGEERGPARLRESSDRLLPRPSTDDHAEGSSRMRTPPLLAMEALLQSTRRQSRLSRARRLENYLLDGQPNRSHENSDDTERAAPSSSSSSRAYRYRPATRGFTSTNLRTQPTARQTRVIGDQNYSVKEIINYLGVLRFYSYEESIITTGTRSVFEDVLHWEDPDLVTNINSIAPPATCSWLQPGIVFTGHQRAANTGSSVLPNRVAGARGTNNSDPIIVGGFQEPNPISVTTTAGRRYMANNRDENWPVKLTIHEINYSDMTLSGTMEAYNIPDKSSPTHDAHIVTFLEGEIIDFHKHTLETENFKADIDVDSTYWRKLPPFNKDTEPEIAKNLVSRKWHTEKMAEGWILMRWKERCFITPTDSRQGLTISGFYYISLQRSSGQIDGLYYDPGSSPYQQLSLKPESERMVRPTYTFR</sequence>
<feature type="compositionally biased region" description="Polar residues" evidence="2">
    <location>
        <begin position="199"/>
        <end position="214"/>
    </location>
</feature>
<evidence type="ECO:0000313" key="4">
    <source>
        <dbReference type="Proteomes" id="UP001149074"/>
    </source>
</evidence>
<protein>
    <recommendedName>
        <fullName evidence="5">Vacuolar import and degradation protein-domain-containing protein</fullName>
    </recommendedName>
</protein>
<dbReference type="GO" id="GO:0045721">
    <property type="term" value="P:negative regulation of gluconeogenesis"/>
    <property type="evidence" value="ECO:0007669"/>
    <property type="project" value="TreeGrafter"/>
</dbReference>
<keyword evidence="4" id="KW-1185">Reference proteome</keyword>
<dbReference type="InterPro" id="IPR018618">
    <property type="entry name" value="GID4/10-like"/>
</dbReference>
<feature type="compositionally biased region" description="Polar residues" evidence="2">
    <location>
        <begin position="1"/>
        <end position="10"/>
    </location>
</feature>
<accession>A0A9W9EQ00</accession>
<evidence type="ECO:0000256" key="2">
    <source>
        <dbReference type="SAM" id="MobiDB-lite"/>
    </source>
</evidence>
<dbReference type="GO" id="GO:0043161">
    <property type="term" value="P:proteasome-mediated ubiquitin-dependent protein catabolic process"/>
    <property type="evidence" value="ECO:0007669"/>
    <property type="project" value="TreeGrafter"/>
</dbReference>
<dbReference type="GeneID" id="81362062"/>
<comment type="similarity">
    <text evidence="1">Belongs to the GID4/VID24 family.</text>
</comment>
<feature type="compositionally biased region" description="Basic and acidic residues" evidence="2">
    <location>
        <begin position="250"/>
        <end position="279"/>
    </location>
</feature>
<dbReference type="PANTHER" id="PTHR14534:SF3">
    <property type="entry name" value="GID COMPLEX SUBUNIT 4 HOMOLOG"/>
    <property type="match status" value="1"/>
</dbReference>
<feature type="compositionally biased region" description="Basic and acidic residues" evidence="2">
    <location>
        <begin position="165"/>
        <end position="177"/>
    </location>
</feature>
<gene>
    <name evidence="3" type="ORF">N7532_010592</name>
</gene>
<dbReference type="GO" id="GO:0006623">
    <property type="term" value="P:protein targeting to vacuole"/>
    <property type="evidence" value="ECO:0007669"/>
    <property type="project" value="TreeGrafter"/>
</dbReference>
<dbReference type="RefSeq" id="XP_056470499.1">
    <property type="nucleotide sequence ID" value="XM_056623083.1"/>
</dbReference>
<evidence type="ECO:0000256" key="1">
    <source>
        <dbReference type="ARBA" id="ARBA00061469"/>
    </source>
</evidence>
<dbReference type="Proteomes" id="UP001149074">
    <property type="component" value="Unassembled WGS sequence"/>
</dbReference>
<organism evidence="3 4">
    <name type="scientific">Penicillium argentinense</name>
    <dbReference type="NCBI Taxonomy" id="1131581"/>
    <lineage>
        <taxon>Eukaryota</taxon>
        <taxon>Fungi</taxon>
        <taxon>Dikarya</taxon>
        <taxon>Ascomycota</taxon>
        <taxon>Pezizomycotina</taxon>
        <taxon>Eurotiomycetes</taxon>
        <taxon>Eurotiomycetidae</taxon>
        <taxon>Eurotiales</taxon>
        <taxon>Aspergillaceae</taxon>
        <taxon>Penicillium</taxon>
    </lineage>
</organism>
<comment type="caution">
    <text evidence="3">The sequence shown here is derived from an EMBL/GenBank/DDBJ whole genome shotgun (WGS) entry which is preliminary data.</text>
</comment>
<evidence type="ECO:0000313" key="3">
    <source>
        <dbReference type="EMBL" id="KAJ5085821.1"/>
    </source>
</evidence>
<name>A0A9W9EQ00_9EURO</name>
<feature type="compositionally biased region" description="Polar residues" evidence="2">
    <location>
        <begin position="54"/>
        <end position="64"/>
    </location>
</feature>
<reference evidence="3" key="2">
    <citation type="journal article" date="2023" name="IMA Fungus">
        <title>Comparative genomic study of the Penicillium genus elucidates a diverse pangenome and 15 lateral gene transfer events.</title>
        <authorList>
            <person name="Petersen C."/>
            <person name="Sorensen T."/>
            <person name="Nielsen M.R."/>
            <person name="Sondergaard T.E."/>
            <person name="Sorensen J.L."/>
            <person name="Fitzpatrick D.A."/>
            <person name="Frisvad J.C."/>
            <person name="Nielsen K.L."/>
        </authorList>
    </citation>
    <scope>NUCLEOTIDE SEQUENCE</scope>
    <source>
        <strain evidence="3">IBT 30761</strain>
    </source>
</reference>
<dbReference type="EMBL" id="JAPQKI010000010">
    <property type="protein sequence ID" value="KAJ5085821.1"/>
    <property type="molecule type" value="Genomic_DNA"/>
</dbReference>
<feature type="region of interest" description="Disordered" evidence="2">
    <location>
        <begin position="246"/>
        <end position="285"/>
    </location>
</feature>
<reference evidence="3" key="1">
    <citation type="submission" date="2022-11" db="EMBL/GenBank/DDBJ databases">
        <authorList>
            <person name="Petersen C."/>
        </authorList>
    </citation>
    <scope>NUCLEOTIDE SEQUENCE</scope>
    <source>
        <strain evidence="3">IBT 30761</strain>
    </source>
</reference>
<feature type="region of interest" description="Disordered" evidence="2">
    <location>
        <begin position="310"/>
        <end position="346"/>
    </location>
</feature>
<dbReference type="Pfam" id="PF09783">
    <property type="entry name" value="Vac_ImportDeg"/>
    <property type="match status" value="1"/>
</dbReference>
<feature type="compositionally biased region" description="Low complexity" evidence="2">
    <location>
        <begin position="66"/>
        <end position="82"/>
    </location>
</feature>
<dbReference type="GO" id="GO:0007039">
    <property type="term" value="P:protein catabolic process in the vacuole"/>
    <property type="evidence" value="ECO:0007669"/>
    <property type="project" value="TreeGrafter"/>
</dbReference>
<dbReference type="PANTHER" id="PTHR14534">
    <property type="entry name" value="VACUOLAR IMPORT AND DEGRADATION PROTEIN 24"/>
    <property type="match status" value="1"/>
</dbReference>
<feature type="compositionally biased region" description="Low complexity" evidence="2">
    <location>
        <begin position="11"/>
        <end position="36"/>
    </location>
</feature>
<dbReference type="OrthoDB" id="62at2759"/>
<feature type="region of interest" description="Disordered" evidence="2">
    <location>
        <begin position="1"/>
        <end position="82"/>
    </location>
</feature>
<evidence type="ECO:0008006" key="5">
    <source>
        <dbReference type="Google" id="ProtNLM"/>
    </source>
</evidence>
<dbReference type="AlphaFoldDB" id="A0A9W9EQ00"/>
<feature type="compositionally biased region" description="Basic and acidic residues" evidence="2">
    <location>
        <begin position="184"/>
        <end position="198"/>
    </location>
</feature>
<feature type="compositionally biased region" description="Low complexity" evidence="2">
    <location>
        <begin position="330"/>
        <end position="346"/>
    </location>
</feature>
<dbReference type="GO" id="GO:0005773">
    <property type="term" value="C:vacuole"/>
    <property type="evidence" value="ECO:0007669"/>
    <property type="project" value="GOC"/>
</dbReference>